<dbReference type="Proteomes" id="UP000887013">
    <property type="component" value="Unassembled WGS sequence"/>
</dbReference>
<protein>
    <submittedName>
        <fullName evidence="1">Uncharacterized protein</fullName>
    </submittedName>
</protein>
<comment type="caution">
    <text evidence="1">The sequence shown here is derived from an EMBL/GenBank/DDBJ whole genome shotgun (WGS) entry which is preliminary data.</text>
</comment>
<dbReference type="EMBL" id="BMAW01022024">
    <property type="protein sequence ID" value="GFT75900.1"/>
    <property type="molecule type" value="Genomic_DNA"/>
</dbReference>
<organism evidence="1 2">
    <name type="scientific">Nephila pilipes</name>
    <name type="common">Giant wood spider</name>
    <name type="synonym">Nephila maculata</name>
    <dbReference type="NCBI Taxonomy" id="299642"/>
    <lineage>
        <taxon>Eukaryota</taxon>
        <taxon>Metazoa</taxon>
        <taxon>Ecdysozoa</taxon>
        <taxon>Arthropoda</taxon>
        <taxon>Chelicerata</taxon>
        <taxon>Arachnida</taxon>
        <taxon>Araneae</taxon>
        <taxon>Araneomorphae</taxon>
        <taxon>Entelegynae</taxon>
        <taxon>Araneoidea</taxon>
        <taxon>Nephilidae</taxon>
        <taxon>Nephila</taxon>
    </lineage>
</organism>
<accession>A0A8X6U395</accession>
<proteinExistence type="predicted"/>
<gene>
    <name evidence="1" type="ORF">NPIL_19041</name>
</gene>
<dbReference type="AlphaFoldDB" id="A0A8X6U395"/>
<evidence type="ECO:0000313" key="2">
    <source>
        <dbReference type="Proteomes" id="UP000887013"/>
    </source>
</evidence>
<sequence>MEALIDRFGYDFITSFHVDLNHFSCTMLNTLAFNALKMQCYMDSIRHSFMDSLSSCSQLTPYHQTVQEPVEDGISPHFALRVPTWWCSYEL</sequence>
<keyword evidence="2" id="KW-1185">Reference proteome</keyword>
<name>A0A8X6U395_NEPPI</name>
<reference evidence="1" key="1">
    <citation type="submission" date="2020-08" db="EMBL/GenBank/DDBJ databases">
        <title>Multicomponent nature underlies the extraordinary mechanical properties of spider dragline silk.</title>
        <authorList>
            <person name="Kono N."/>
            <person name="Nakamura H."/>
            <person name="Mori M."/>
            <person name="Yoshida Y."/>
            <person name="Ohtoshi R."/>
            <person name="Malay A.D."/>
            <person name="Moran D.A.P."/>
            <person name="Tomita M."/>
            <person name="Numata K."/>
            <person name="Arakawa K."/>
        </authorList>
    </citation>
    <scope>NUCLEOTIDE SEQUENCE</scope>
</reference>
<evidence type="ECO:0000313" key="1">
    <source>
        <dbReference type="EMBL" id="GFT75900.1"/>
    </source>
</evidence>